<dbReference type="FunFam" id="3.40.50.720:FF:000462">
    <property type="entry name" value="Glyoxylate reductase (NADP+)"/>
    <property type="match status" value="1"/>
</dbReference>
<evidence type="ECO:0000256" key="2">
    <source>
        <dbReference type="ARBA" id="ARBA00023002"/>
    </source>
</evidence>
<dbReference type="InterPro" id="IPR050223">
    <property type="entry name" value="D-isomer_2-hydroxyacid_DH"/>
</dbReference>
<dbReference type="PANTHER" id="PTHR10996">
    <property type="entry name" value="2-HYDROXYACID DEHYDROGENASE-RELATED"/>
    <property type="match status" value="1"/>
</dbReference>
<evidence type="ECO:0000313" key="7">
    <source>
        <dbReference type="EMBL" id="SFQ60823.1"/>
    </source>
</evidence>
<accession>A0A1I5ZWW0</accession>
<dbReference type="AlphaFoldDB" id="A0A1I5ZWW0"/>
<dbReference type="Proteomes" id="UP000242815">
    <property type="component" value="Unassembled WGS sequence"/>
</dbReference>
<evidence type="ECO:0000256" key="4">
    <source>
        <dbReference type="RuleBase" id="RU003719"/>
    </source>
</evidence>
<comment type="similarity">
    <text evidence="1 4">Belongs to the D-isomer specific 2-hydroxyacid dehydrogenase family.</text>
</comment>
<dbReference type="Pfam" id="PF00389">
    <property type="entry name" value="2-Hacid_dh"/>
    <property type="match status" value="1"/>
</dbReference>
<dbReference type="GO" id="GO:0030267">
    <property type="term" value="F:glyoxylate reductase (NADPH) activity"/>
    <property type="evidence" value="ECO:0007669"/>
    <property type="project" value="TreeGrafter"/>
</dbReference>
<dbReference type="PANTHER" id="PTHR10996:SF283">
    <property type="entry name" value="GLYOXYLATE_HYDROXYPYRUVATE REDUCTASE B"/>
    <property type="match status" value="1"/>
</dbReference>
<dbReference type="InterPro" id="IPR006140">
    <property type="entry name" value="D-isomer_DH_NAD-bd"/>
</dbReference>
<evidence type="ECO:0000313" key="8">
    <source>
        <dbReference type="Proteomes" id="UP000242815"/>
    </source>
</evidence>
<dbReference type="GO" id="GO:0051287">
    <property type="term" value="F:NAD binding"/>
    <property type="evidence" value="ECO:0007669"/>
    <property type="project" value="InterPro"/>
</dbReference>
<dbReference type="GO" id="GO:0005829">
    <property type="term" value="C:cytosol"/>
    <property type="evidence" value="ECO:0007669"/>
    <property type="project" value="TreeGrafter"/>
</dbReference>
<dbReference type="SUPFAM" id="SSF51735">
    <property type="entry name" value="NAD(P)-binding Rossmann-fold domains"/>
    <property type="match status" value="1"/>
</dbReference>
<dbReference type="InterPro" id="IPR006139">
    <property type="entry name" value="D-isomer_2_OHA_DH_cat_dom"/>
</dbReference>
<dbReference type="InterPro" id="IPR036291">
    <property type="entry name" value="NAD(P)-bd_dom_sf"/>
</dbReference>
<evidence type="ECO:0000259" key="6">
    <source>
        <dbReference type="Pfam" id="PF02826"/>
    </source>
</evidence>
<keyword evidence="2 4" id="KW-0560">Oxidoreductase</keyword>
<dbReference type="OrthoDB" id="9805416at2"/>
<evidence type="ECO:0000256" key="3">
    <source>
        <dbReference type="ARBA" id="ARBA00023027"/>
    </source>
</evidence>
<evidence type="ECO:0000259" key="5">
    <source>
        <dbReference type="Pfam" id="PF00389"/>
    </source>
</evidence>
<dbReference type="RefSeq" id="WP_090536395.1">
    <property type="nucleotide sequence ID" value="NZ_FOYD01000001.1"/>
</dbReference>
<protein>
    <submittedName>
        <fullName evidence="7">Gluconate 2-dehydrogenase</fullName>
    </submittedName>
</protein>
<feature type="domain" description="D-isomer specific 2-hydroxyacid dehydrogenase catalytic" evidence="5">
    <location>
        <begin position="6"/>
        <end position="318"/>
    </location>
</feature>
<gene>
    <name evidence="7" type="ORF">SAMN05216578_101371</name>
</gene>
<dbReference type="Gene3D" id="3.40.50.720">
    <property type="entry name" value="NAD(P)-binding Rossmann-like Domain"/>
    <property type="match status" value="2"/>
</dbReference>
<dbReference type="STRING" id="1002526.SAMN05216578_101371"/>
<dbReference type="SUPFAM" id="SSF52283">
    <property type="entry name" value="Formate/glycerate dehydrogenase catalytic domain-like"/>
    <property type="match status" value="1"/>
</dbReference>
<reference evidence="7 8" key="1">
    <citation type="submission" date="2016-10" db="EMBL/GenBank/DDBJ databases">
        <authorList>
            <person name="de Groot N.N."/>
        </authorList>
    </citation>
    <scope>NUCLEOTIDE SEQUENCE [LARGE SCALE GENOMIC DNA]</scope>
    <source>
        <strain evidence="7 8">JCM 18415</strain>
    </source>
</reference>
<keyword evidence="3" id="KW-0520">NAD</keyword>
<sequence>MKKTIVAFSRVYPELLESIATEFDVIQLDASAPDRDARLQEVLPRAHGLIGFNRRLGEAELAGARQLEILSTISVGYDSYDVGYLTGRGVMLTNTPDVLTETTADLAFALILATARRVPELDAWVRSGQWTRPVDETRFGCDVHGKTLGIIGLGKIGAAIARRGRFGFGMDIVYSGNSRKPELERELGARFLSREALLAEADFVCPMVPLTPETRHLIGADELALMKPEAILINVSRGPVVDEQALVAALQAGRIRAAGLDVFAREPLSASPLFALNNVVCLPHIGSATRETRMAMARRALENLLAGLRGQRPRDLVNPQVLAAGETLPLA</sequence>
<dbReference type="EMBL" id="FOYD01000001">
    <property type="protein sequence ID" value="SFQ60823.1"/>
    <property type="molecule type" value="Genomic_DNA"/>
</dbReference>
<dbReference type="GO" id="GO:0016618">
    <property type="term" value="F:hydroxypyruvate reductase [NAD(P)H] activity"/>
    <property type="evidence" value="ECO:0007669"/>
    <property type="project" value="TreeGrafter"/>
</dbReference>
<proteinExistence type="inferred from homology"/>
<dbReference type="Pfam" id="PF02826">
    <property type="entry name" value="2-Hacid_dh_C"/>
    <property type="match status" value="1"/>
</dbReference>
<organism evidence="7 8">
    <name type="scientific">Halopseudomonas formosensis</name>
    <dbReference type="NCBI Taxonomy" id="1002526"/>
    <lineage>
        <taxon>Bacteria</taxon>
        <taxon>Pseudomonadati</taxon>
        <taxon>Pseudomonadota</taxon>
        <taxon>Gammaproteobacteria</taxon>
        <taxon>Pseudomonadales</taxon>
        <taxon>Pseudomonadaceae</taxon>
        <taxon>Halopseudomonas</taxon>
    </lineage>
</organism>
<dbReference type="CDD" id="cd05301">
    <property type="entry name" value="GDH"/>
    <property type="match status" value="1"/>
</dbReference>
<name>A0A1I5ZWW0_9GAMM</name>
<feature type="domain" description="D-isomer specific 2-hydroxyacid dehydrogenase NAD-binding" evidence="6">
    <location>
        <begin position="108"/>
        <end position="286"/>
    </location>
</feature>
<evidence type="ECO:0000256" key="1">
    <source>
        <dbReference type="ARBA" id="ARBA00005854"/>
    </source>
</evidence>